<dbReference type="Proteomes" id="UP000092213">
    <property type="component" value="Chromosome"/>
</dbReference>
<feature type="transmembrane region" description="Helical" evidence="1">
    <location>
        <begin position="53"/>
        <end position="70"/>
    </location>
</feature>
<dbReference type="AlphaFoldDB" id="A0A193FX30"/>
<name>A0A193FX30_9BORD</name>
<dbReference type="EMBL" id="CP016171">
    <property type="protein sequence ID" value="ANN71736.1"/>
    <property type="molecule type" value="Genomic_DNA"/>
</dbReference>
<feature type="transmembrane region" description="Helical" evidence="1">
    <location>
        <begin position="77"/>
        <end position="96"/>
    </location>
</feature>
<keyword evidence="1" id="KW-1133">Transmembrane helix</keyword>
<keyword evidence="1" id="KW-0472">Membrane</keyword>
<protein>
    <submittedName>
        <fullName evidence="2">Uncharacterized protein</fullName>
    </submittedName>
</protein>
<dbReference type="RefSeq" id="WP_066669301.1">
    <property type="nucleotide sequence ID" value="NZ_CP016171.1"/>
</dbReference>
<proteinExistence type="predicted"/>
<accession>A0A193FX30</accession>
<sequence>MQSNSFFESMGNVLGEIIRSIVSVLRYLLGGIGRAISQFSEGVAHAIGMSPNLFNFAVLILGVLLLVAAIRALLRRSILGFLFWAVLAVLVLGALIG</sequence>
<keyword evidence="1" id="KW-0812">Transmembrane</keyword>
<reference evidence="2 3" key="1">
    <citation type="submission" date="2016-06" db="EMBL/GenBank/DDBJ databases">
        <title>Complete genome sequences of Bordetella bronchialis and Bordetella flabilis.</title>
        <authorList>
            <person name="LiPuma J.J."/>
            <person name="Spilker T."/>
        </authorList>
    </citation>
    <scope>NUCLEOTIDE SEQUENCE [LARGE SCALE GENOMIC DNA]</scope>
    <source>
        <strain evidence="2 3">AU17976</strain>
    </source>
</reference>
<dbReference type="STRING" id="463025.BAU08_10710"/>
<evidence type="ECO:0000313" key="2">
    <source>
        <dbReference type="EMBL" id="ANN71736.1"/>
    </source>
</evidence>
<evidence type="ECO:0000313" key="3">
    <source>
        <dbReference type="Proteomes" id="UP000092213"/>
    </source>
</evidence>
<organism evidence="2 3">
    <name type="scientific">Bordetella bronchialis</name>
    <dbReference type="NCBI Taxonomy" id="463025"/>
    <lineage>
        <taxon>Bacteria</taxon>
        <taxon>Pseudomonadati</taxon>
        <taxon>Pseudomonadota</taxon>
        <taxon>Betaproteobacteria</taxon>
        <taxon>Burkholderiales</taxon>
        <taxon>Alcaligenaceae</taxon>
        <taxon>Bordetella</taxon>
    </lineage>
</organism>
<evidence type="ECO:0000256" key="1">
    <source>
        <dbReference type="SAM" id="Phobius"/>
    </source>
</evidence>
<gene>
    <name evidence="2" type="ORF">BAU08_10710</name>
</gene>